<dbReference type="RefSeq" id="WP_110396594.1">
    <property type="nucleotide sequence ID" value="NZ_JADIJL010000001.1"/>
</dbReference>
<dbReference type="EMBL" id="QJJQ01000014">
    <property type="protein sequence ID" value="PXW83719.1"/>
    <property type="molecule type" value="Genomic_DNA"/>
</dbReference>
<evidence type="ECO:0000256" key="1">
    <source>
        <dbReference type="ARBA" id="ARBA00022801"/>
    </source>
</evidence>
<name>A0A2V3W4N5_9BACI</name>
<dbReference type="SUPFAM" id="SSF53187">
    <property type="entry name" value="Zn-dependent exopeptidases"/>
    <property type="match status" value="1"/>
</dbReference>
<keyword evidence="1" id="KW-0378">Hydrolase</keyword>
<sequence length="247" mass="27510">MVKIFIDPGHGGVDSGATGNGLLEKNVTLQIALLVRKYLTAYEHVTIKMSRTSDKTVTLSARTNEANNWGADYFLSIHINAGGGTGFESYIYSRLSSSGETAKCRNIIHNEIVKVNELRDRGKKQGNLHVLRESMMSSMLTENGFIDTKADAEKMKDKKWLETVAKAHADGLAKVFHLKKKAHKDDRYTMTKNTPGYYTAEDAKKGKNKKSTMLPGKYYIYKQASGMINITKQKGVPGSWIDPKGRK</sequence>
<evidence type="ECO:0000313" key="3">
    <source>
        <dbReference type="EMBL" id="PXW83719.1"/>
    </source>
</evidence>
<protein>
    <submittedName>
        <fullName evidence="3">N-acetylmuramoyl-L-alanine amidase</fullName>
    </submittedName>
</protein>
<feature type="domain" description="MurNAc-LAA" evidence="2">
    <location>
        <begin position="63"/>
        <end position="173"/>
    </location>
</feature>
<accession>A0A2V3W4N5</accession>
<dbReference type="CDD" id="cd02696">
    <property type="entry name" value="MurNAc-LAA"/>
    <property type="match status" value="1"/>
</dbReference>
<dbReference type="PANTHER" id="PTHR30404:SF0">
    <property type="entry name" value="N-ACETYLMURAMOYL-L-ALANINE AMIDASE AMIC"/>
    <property type="match status" value="1"/>
</dbReference>
<dbReference type="Proteomes" id="UP000247978">
    <property type="component" value="Unassembled WGS sequence"/>
</dbReference>
<organism evidence="3 4">
    <name type="scientific">Pseudogracilibacillus auburnensis</name>
    <dbReference type="NCBI Taxonomy" id="1494959"/>
    <lineage>
        <taxon>Bacteria</taxon>
        <taxon>Bacillati</taxon>
        <taxon>Bacillota</taxon>
        <taxon>Bacilli</taxon>
        <taxon>Bacillales</taxon>
        <taxon>Bacillaceae</taxon>
        <taxon>Pseudogracilibacillus</taxon>
    </lineage>
</organism>
<comment type="caution">
    <text evidence="3">The sequence shown here is derived from an EMBL/GenBank/DDBJ whole genome shotgun (WGS) entry which is preliminary data.</text>
</comment>
<dbReference type="Gene3D" id="3.40.630.40">
    <property type="entry name" value="Zn-dependent exopeptidases"/>
    <property type="match status" value="1"/>
</dbReference>
<dbReference type="GO" id="GO:0030288">
    <property type="term" value="C:outer membrane-bounded periplasmic space"/>
    <property type="evidence" value="ECO:0007669"/>
    <property type="project" value="TreeGrafter"/>
</dbReference>
<dbReference type="InterPro" id="IPR050695">
    <property type="entry name" value="N-acetylmuramoyl_amidase_3"/>
</dbReference>
<dbReference type="AlphaFoldDB" id="A0A2V3W4N5"/>
<reference evidence="3 4" key="1">
    <citation type="submission" date="2018-05" db="EMBL/GenBank/DDBJ databases">
        <title>Genomic Encyclopedia of Type Strains, Phase IV (KMG-IV): sequencing the most valuable type-strain genomes for metagenomic binning, comparative biology and taxonomic classification.</title>
        <authorList>
            <person name="Goeker M."/>
        </authorList>
    </citation>
    <scope>NUCLEOTIDE SEQUENCE [LARGE SCALE GENOMIC DNA]</scope>
    <source>
        <strain evidence="3 4">DSM 28556</strain>
    </source>
</reference>
<gene>
    <name evidence="3" type="ORF">DFR56_1143</name>
</gene>
<keyword evidence="4" id="KW-1185">Reference proteome</keyword>
<proteinExistence type="predicted"/>
<dbReference type="PANTHER" id="PTHR30404">
    <property type="entry name" value="N-ACETYLMURAMOYL-L-ALANINE AMIDASE"/>
    <property type="match status" value="1"/>
</dbReference>
<dbReference type="GO" id="GO:0009253">
    <property type="term" value="P:peptidoglycan catabolic process"/>
    <property type="evidence" value="ECO:0007669"/>
    <property type="project" value="InterPro"/>
</dbReference>
<dbReference type="Pfam" id="PF01520">
    <property type="entry name" value="Amidase_3"/>
    <property type="match status" value="1"/>
</dbReference>
<dbReference type="GO" id="GO:0008745">
    <property type="term" value="F:N-acetylmuramoyl-L-alanine amidase activity"/>
    <property type="evidence" value="ECO:0007669"/>
    <property type="project" value="InterPro"/>
</dbReference>
<evidence type="ECO:0000259" key="2">
    <source>
        <dbReference type="SMART" id="SM00646"/>
    </source>
</evidence>
<dbReference type="SMART" id="SM00646">
    <property type="entry name" value="Ami_3"/>
    <property type="match status" value="1"/>
</dbReference>
<dbReference type="OrthoDB" id="9763643at2"/>
<dbReference type="InterPro" id="IPR002508">
    <property type="entry name" value="MurNAc-LAA_cat"/>
</dbReference>
<evidence type="ECO:0000313" key="4">
    <source>
        <dbReference type="Proteomes" id="UP000247978"/>
    </source>
</evidence>